<evidence type="ECO:0000313" key="2">
    <source>
        <dbReference type="EMBL" id="KAJ7777877.1"/>
    </source>
</evidence>
<dbReference type="CDD" id="cd09917">
    <property type="entry name" value="F-box_SF"/>
    <property type="match status" value="1"/>
</dbReference>
<keyword evidence="3" id="KW-1185">Reference proteome</keyword>
<comment type="caution">
    <text evidence="2">The sequence shown here is derived from an EMBL/GenBank/DDBJ whole genome shotgun (WGS) entry which is preliminary data.</text>
</comment>
<dbReference type="InterPro" id="IPR001810">
    <property type="entry name" value="F-box_dom"/>
</dbReference>
<dbReference type="SMART" id="SM00256">
    <property type="entry name" value="FBOX"/>
    <property type="match status" value="1"/>
</dbReference>
<dbReference type="EMBL" id="JARJLG010000009">
    <property type="protein sequence ID" value="KAJ7777877.1"/>
    <property type="molecule type" value="Genomic_DNA"/>
</dbReference>
<feature type="domain" description="F-box" evidence="1">
    <location>
        <begin position="6"/>
        <end position="54"/>
    </location>
</feature>
<evidence type="ECO:0000313" key="3">
    <source>
        <dbReference type="Proteomes" id="UP001215280"/>
    </source>
</evidence>
<dbReference type="Proteomes" id="UP001215280">
    <property type="component" value="Unassembled WGS sequence"/>
</dbReference>
<gene>
    <name evidence="2" type="ORF">DFH07DRAFT_950950</name>
</gene>
<accession>A0AAD7NVP1</accession>
<dbReference type="InterPro" id="IPR036047">
    <property type="entry name" value="F-box-like_dom_sf"/>
</dbReference>
<proteinExistence type="predicted"/>
<sequence>MTDSAVFRLLDVPPELLVHIFSSLPNEALHACQQTCRFLANFINSSVELQYRMALNTAGYADNQESTMPFVDRIAALRTKEAAFGEFKFSWRRHIPVTFAATGLYELSAGIYFLGESSRQALRYIKLPSEPDTYDAPPVDWERIALRSRNNTVIIDFGLAIQEHDLIVFATFTPTPGQQLPTTTSPNTEGLVKLEFLSMLTHQAHPEASGPIEVETSRWGLPNIILEIVGDHLVFVVRYGRAVVDPPPDNVYVYKWRTRNLIKHITAAPHTYFGAVFLTPEVVVLPNTTAASLELWRITSAESQPALTLHLPSILPHARLRIFAARGEPNPSLHQMRMDPRLPFSASVESSIIFFHLDFLHEAFLLFVHRRTLLALLAAHPHPPADGLRYAMWGPDVCRWLDAVGMHTEWITMSAGQRCVVCPRLGPASFFLLDFNPHSVPSPVTRHLPPTDDAFPTRVPDEAVWAEAVGSRLPCVIGASKQYYVAYDGACLDEERIIAFRRISPGAQVAAIEVFYFG</sequence>
<dbReference type="PROSITE" id="PS50181">
    <property type="entry name" value="FBOX"/>
    <property type="match status" value="1"/>
</dbReference>
<organism evidence="2 3">
    <name type="scientific">Mycena maculata</name>
    <dbReference type="NCBI Taxonomy" id="230809"/>
    <lineage>
        <taxon>Eukaryota</taxon>
        <taxon>Fungi</taxon>
        <taxon>Dikarya</taxon>
        <taxon>Basidiomycota</taxon>
        <taxon>Agaricomycotina</taxon>
        <taxon>Agaricomycetes</taxon>
        <taxon>Agaricomycetidae</taxon>
        <taxon>Agaricales</taxon>
        <taxon>Marasmiineae</taxon>
        <taxon>Mycenaceae</taxon>
        <taxon>Mycena</taxon>
    </lineage>
</organism>
<reference evidence="2" key="1">
    <citation type="submission" date="2023-03" db="EMBL/GenBank/DDBJ databases">
        <title>Massive genome expansion in bonnet fungi (Mycena s.s.) driven by repeated elements and novel gene families across ecological guilds.</title>
        <authorList>
            <consortium name="Lawrence Berkeley National Laboratory"/>
            <person name="Harder C.B."/>
            <person name="Miyauchi S."/>
            <person name="Viragh M."/>
            <person name="Kuo A."/>
            <person name="Thoen E."/>
            <person name="Andreopoulos B."/>
            <person name="Lu D."/>
            <person name="Skrede I."/>
            <person name="Drula E."/>
            <person name="Henrissat B."/>
            <person name="Morin E."/>
            <person name="Kohler A."/>
            <person name="Barry K."/>
            <person name="LaButti K."/>
            <person name="Morin E."/>
            <person name="Salamov A."/>
            <person name="Lipzen A."/>
            <person name="Mereny Z."/>
            <person name="Hegedus B."/>
            <person name="Baldrian P."/>
            <person name="Stursova M."/>
            <person name="Weitz H."/>
            <person name="Taylor A."/>
            <person name="Grigoriev I.V."/>
            <person name="Nagy L.G."/>
            <person name="Martin F."/>
            <person name="Kauserud H."/>
        </authorList>
    </citation>
    <scope>NUCLEOTIDE SEQUENCE</scope>
    <source>
        <strain evidence="2">CBHHK188m</strain>
    </source>
</reference>
<dbReference type="SUPFAM" id="SSF81383">
    <property type="entry name" value="F-box domain"/>
    <property type="match status" value="1"/>
</dbReference>
<evidence type="ECO:0000259" key="1">
    <source>
        <dbReference type="PROSITE" id="PS50181"/>
    </source>
</evidence>
<name>A0AAD7NVP1_9AGAR</name>
<protein>
    <recommendedName>
        <fullName evidence="1">F-box domain-containing protein</fullName>
    </recommendedName>
</protein>
<dbReference type="AlphaFoldDB" id="A0AAD7NVP1"/>
<dbReference type="Pfam" id="PF12937">
    <property type="entry name" value="F-box-like"/>
    <property type="match status" value="1"/>
</dbReference>